<name>A0A4R0R6N7_9APHY</name>
<dbReference type="InterPro" id="IPR018972">
    <property type="entry name" value="Sas10_C_dom"/>
</dbReference>
<feature type="compositionally biased region" description="Low complexity" evidence="5">
    <location>
        <begin position="443"/>
        <end position="463"/>
    </location>
</feature>
<comment type="caution">
    <text evidence="7">The sequence shown here is derived from an EMBL/GenBank/DDBJ whole genome shotgun (WGS) entry which is preliminary data.</text>
</comment>
<dbReference type="InterPro" id="IPR007146">
    <property type="entry name" value="Sas10/Utp3/C1D"/>
</dbReference>
<proteinExistence type="inferred from homology"/>
<feature type="compositionally biased region" description="Basic and acidic residues" evidence="5">
    <location>
        <begin position="594"/>
        <end position="609"/>
    </location>
</feature>
<dbReference type="GO" id="GO:0032040">
    <property type="term" value="C:small-subunit processome"/>
    <property type="evidence" value="ECO:0007669"/>
    <property type="project" value="TreeGrafter"/>
</dbReference>
<feature type="compositionally biased region" description="Basic residues" evidence="5">
    <location>
        <begin position="483"/>
        <end position="492"/>
    </location>
</feature>
<feature type="compositionally biased region" description="Basic and acidic residues" evidence="5">
    <location>
        <begin position="42"/>
        <end position="53"/>
    </location>
</feature>
<evidence type="ECO:0000256" key="2">
    <source>
        <dbReference type="ARBA" id="ARBA00010979"/>
    </source>
</evidence>
<dbReference type="Proteomes" id="UP000292702">
    <property type="component" value="Unassembled WGS sequence"/>
</dbReference>
<dbReference type="PANTHER" id="PTHR13237:SF8">
    <property type="entry name" value="SOMETHING ABOUT SILENCING PROTEIN 10"/>
    <property type="match status" value="1"/>
</dbReference>
<feature type="compositionally biased region" description="Acidic residues" evidence="5">
    <location>
        <begin position="155"/>
        <end position="167"/>
    </location>
</feature>
<dbReference type="GO" id="GO:0000462">
    <property type="term" value="P:maturation of SSU-rRNA from tricistronic rRNA transcript (SSU-rRNA, 5.8S rRNA, LSU-rRNA)"/>
    <property type="evidence" value="ECO:0007669"/>
    <property type="project" value="TreeGrafter"/>
</dbReference>
<dbReference type="PANTHER" id="PTHR13237">
    <property type="entry name" value="SOMETHING ABOUT SILENCING PROTEIN 10-RELATED"/>
    <property type="match status" value="1"/>
</dbReference>
<sequence length="690" mass="76037">MARKHGSKPSGSKPRPSRPLNKKNASIKRWETADDIPEDEIDRFHNSKDRILLDGESGNIDEDEDDDEEEVFALKGMPEDSDEDSSDDGDGLHDGDEDDEMDDAEPIPGPSKSKKSKSKKNKASPPSSEASGSESEDEGWGKKKSEYYASNADQIESDDEEANELEEQEAKRLQLKARENLAEDDFGLGDSTEILAVEADDILDEPPEPAVAPLPQDKPSLLRHLEKTNPEALALARDWEDVAYTLTETQGKIQALEAEDPDALSLGMAHLHYQALQTYATTLAFYLYLRSTEKYVARPELLRAHPIMARLLTLKQSIATLEDLGFNLDDEDEDEDEIDEGKDAEGLWRQDYLASLGEEELEELMIEARQILGQESAPSEVGKPSSETEVAAEKKKKKKSKKAQKLDNADGEAETIFTTDEPPKKKRKSSTSTPVPVFDLVEPTFPSKPSSSRPSKSPTADSSADPYGELTVLSSADAQDKASRKRSLRFHTSKIESASARREKARSGAYGGDDDIPWKDRRKEKKVSDAQRGMGGDDLDDVPGDEKMAGEVSSNGAGGKQAREEDEDGGIGESDDEGYYDLVKRKSKEKKEKKKADYEARAEAERVVPDDDSSTGPRGLTRAILSNKGLTPHRSKSVRNPRVKKRQKFEKAKKKVSSQKAVFKGGVSSTGGRYDGEKSGISKVVKSVKL</sequence>
<feature type="domain" description="Sas10 C-terminal" evidence="6">
    <location>
        <begin position="615"/>
        <end position="690"/>
    </location>
</feature>
<evidence type="ECO:0000313" key="8">
    <source>
        <dbReference type="Proteomes" id="UP000292702"/>
    </source>
</evidence>
<keyword evidence="3" id="KW-0597">Phosphoprotein</keyword>
<comment type="similarity">
    <text evidence="2">Belongs to the SAS10 family.</text>
</comment>
<reference evidence="7 8" key="1">
    <citation type="submission" date="2018-11" db="EMBL/GenBank/DDBJ databases">
        <title>Genome assembly of Steccherinum ochraceum LE-BIN_3174, the white-rot fungus of the Steccherinaceae family (The Residual Polyporoid clade, Polyporales, Basidiomycota).</title>
        <authorList>
            <person name="Fedorova T.V."/>
            <person name="Glazunova O.A."/>
            <person name="Landesman E.O."/>
            <person name="Moiseenko K.V."/>
            <person name="Psurtseva N.V."/>
            <person name="Savinova O.S."/>
            <person name="Shakhova N.V."/>
            <person name="Tyazhelova T.V."/>
            <person name="Vasina D.V."/>
        </authorList>
    </citation>
    <scope>NUCLEOTIDE SEQUENCE [LARGE SCALE GENOMIC DNA]</scope>
    <source>
        <strain evidence="7 8">LE-BIN_3174</strain>
    </source>
</reference>
<feature type="compositionally biased region" description="Basic residues" evidence="5">
    <location>
        <begin position="631"/>
        <end position="657"/>
    </location>
</feature>
<evidence type="ECO:0000256" key="5">
    <source>
        <dbReference type="SAM" id="MobiDB-lite"/>
    </source>
</evidence>
<feature type="compositionally biased region" description="Acidic residues" evidence="5">
    <location>
        <begin position="79"/>
        <end position="105"/>
    </location>
</feature>
<evidence type="ECO:0000256" key="1">
    <source>
        <dbReference type="ARBA" id="ARBA00004123"/>
    </source>
</evidence>
<dbReference type="Pfam" id="PF09368">
    <property type="entry name" value="Sas10"/>
    <property type="match status" value="1"/>
</dbReference>
<organism evidence="7 8">
    <name type="scientific">Steccherinum ochraceum</name>
    <dbReference type="NCBI Taxonomy" id="92696"/>
    <lineage>
        <taxon>Eukaryota</taxon>
        <taxon>Fungi</taxon>
        <taxon>Dikarya</taxon>
        <taxon>Basidiomycota</taxon>
        <taxon>Agaricomycotina</taxon>
        <taxon>Agaricomycetes</taxon>
        <taxon>Polyporales</taxon>
        <taxon>Steccherinaceae</taxon>
        <taxon>Steccherinum</taxon>
    </lineage>
</organism>
<dbReference type="AlphaFoldDB" id="A0A4R0R6N7"/>
<comment type="subcellular location">
    <subcellularLocation>
        <location evidence="1">Nucleus</location>
    </subcellularLocation>
</comment>
<evidence type="ECO:0000256" key="4">
    <source>
        <dbReference type="ARBA" id="ARBA00023242"/>
    </source>
</evidence>
<evidence type="ECO:0000256" key="3">
    <source>
        <dbReference type="ARBA" id="ARBA00022553"/>
    </source>
</evidence>
<dbReference type="STRING" id="92696.A0A4R0R6N7"/>
<dbReference type="Pfam" id="PF04000">
    <property type="entry name" value="Sas10_Utp3"/>
    <property type="match status" value="1"/>
</dbReference>
<keyword evidence="4" id="KW-0539">Nucleus</keyword>
<feature type="compositionally biased region" description="Basic residues" evidence="5">
    <location>
        <begin position="394"/>
        <end position="403"/>
    </location>
</feature>
<feature type="region of interest" description="Disordered" evidence="5">
    <location>
        <begin position="1"/>
        <end position="170"/>
    </location>
</feature>
<feature type="region of interest" description="Disordered" evidence="5">
    <location>
        <begin position="375"/>
        <end position="657"/>
    </location>
</feature>
<protein>
    <recommendedName>
        <fullName evidence="6">Sas10 C-terminal domain-containing protein</fullName>
    </recommendedName>
</protein>
<evidence type="ECO:0000313" key="7">
    <source>
        <dbReference type="EMBL" id="TCD63240.1"/>
    </source>
</evidence>
<keyword evidence="8" id="KW-1185">Reference proteome</keyword>
<feature type="compositionally biased region" description="Acidic residues" evidence="5">
    <location>
        <begin position="59"/>
        <end position="71"/>
    </location>
</feature>
<accession>A0A4R0R6N7</accession>
<dbReference type="EMBL" id="RWJN01000312">
    <property type="protein sequence ID" value="TCD63240.1"/>
    <property type="molecule type" value="Genomic_DNA"/>
</dbReference>
<feature type="compositionally biased region" description="Low complexity" evidence="5">
    <location>
        <begin position="123"/>
        <end position="133"/>
    </location>
</feature>
<feature type="compositionally biased region" description="Basic residues" evidence="5">
    <location>
        <begin position="112"/>
        <end position="122"/>
    </location>
</feature>
<dbReference type="OrthoDB" id="1924577at2759"/>
<feature type="compositionally biased region" description="Acidic residues" evidence="5">
    <location>
        <begin position="564"/>
        <end position="579"/>
    </location>
</feature>
<evidence type="ECO:0000259" key="6">
    <source>
        <dbReference type="Pfam" id="PF09368"/>
    </source>
</evidence>
<feature type="compositionally biased region" description="Basic and acidic residues" evidence="5">
    <location>
        <begin position="516"/>
        <end position="529"/>
    </location>
</feature>
<gene>
    <name evidence="7" type="ORF">EIP91_005796</name>
</gene>